<dbReference type="RefSeq" id="WP_073208121.1">
    <property type="nucleotide sequence ID" value="NZ_FRBD01000011.1"/>
</dbReference>
<protein>
    <recommendedName>
        <fullName evidence="4">Lipoprotein</fullName>
    </recommendedName>
</protein>
<dbReference type="OrthoDB" id="1088876at2"/>
<accession>A0A1M6UXU7</accession>
<organism evidence="2 3">
    <name type="scientific">Xylanibacter ruminicola</name>
    <name type="common">Prevotella ruminicola</name>
    <dbReference type="NCBI Taxonomy" id="839"/>
    <lineage>
        <taxon>Bacteria</taxon>
        <taxon>Pseudomonadati</taxon>
        <taxon>Bacteroidota</taxon>
        <taxon>Bacteroidia</taxon>
        <taxon>Bacteroidales</taxon>
        <taxon>Prevotellaceae</taxon>
        <taxon>Xylanibacter</taxon>
    </lineage>
</organism>
<evidence type="ECO:0000313" key="2">
    <source>
        <dbReference type="EMBL" id="SHK74087.1"/>
    </source>
</evidence>
<feature type="chain" id="PRO_5012748474" description="Lipoprotein" evidence="1">
    <location>
        <begin position="21"/>
        <end position="358"/>
    </location>
</feature>
<feature type="signal peptide" evidence="1">
    <location>
        <begin position="1"/>
        <end position="20"/>
    </location>
</feature>
<dbReference type="EMBL" id="FRBD01000011">
    <property type="protein sequence ID" value="SHK74087.1"/>
    <property type="molecule type" value="Genomic_DNA"/>
</dbReference>
<dbReference type="Proteomes" id="UP000184130">
    <property type="component" value="Unassembled WGS sequence"/>
</dbReference>
<evidence type="ECO:0008006" key="4">
    <source>
        <dbReference type="Google" id="ProtNLM"/>
    </source>
</evidence>
<gene>
    <name evidence="2" type="ORF">SAMN05216463_1118</name>
</gene>
<dbReference type="PROSITE" id="PS51257">
    <property type="entry name" value="PROKAR_LIPOPROTEIN"/>
    <property type="match status" value="1"/>
</dbReference>
<sequence length="358" mass="37983">MKTTKLFFMAALALMTAACSNDDNDFENPAQQPAEAQGIPFTATISMGGDKATTRALSDNGSGLTATWIVDEEVALIHNGIIDKVTVASVSGNDATISGTITTDADGADVTVIFPYSAVDLDTKDVKADLLYAQSGGTLDDVAAKYDVRKGNGTLKVSGTASLNDDVTLTNQFAIFKFTVKNADGSATIDVKPFIVSIDTYDYIVTPATATNELFVALPAISGKEVKFTAFGAGSNIYIKSKTGISFTAGSYYQSVVKLNASSLKALIIPKGTSPLKGAKLLFYQTGDTYQQAADHIENKNGEFGWSTWAGWGESTMYYRENGGAQGDLSIDGNQQFGEDGLNNTIDPTLNFYFVGTY</sequence>
<dbReference type="AlphaFoldDB" id="A0A1M6UXU7"/>
<evidence type="ECO:0000313" key="3">
    <source>
        <dbReference type="Proteomes" id="UP000184130"/>
    </source>
</evidence>
<reference evidence="2 3" key="1">
    <citation type="submission" date="2016-11" db="EMBL/GenBank/DDBJ databases">
        <authorList>
            <person name="Jaros S."/>
            <person name="Januszkiewicz K."/>
            <person name="Wedrychowicz H."/>
        </authorList>
    </citation>
    <scope>NUCLEOTIDE SEQUENCE [LARGE SCALE GENOMIC DNA]</scope>
    <source>
        <strain evidence="2 3">KHT3</strain>
    </source>
</reference>
<name>A0A1M6UXU7_XYLRU</name>
<evidence type="ECO:0000256" key="1">
    <source>
        <dbReference type="SAM" id="SignalP"/>
    </source>
</evidence>
<proteinExistence type="predicted"/>
<keyword evidence="1" id="KW-0732">Signal</keyword>